<keyword evidence="3" id="KW-1185">Reference proteome</keyword>
<reference evidence="2" key="1">
    <citation type="submission" date="2022-07" db="EMBL/GenBank/DDBJ databases">
        <title>Fungi with potential for degradation of polypropylene.</title>
        <authorList>
            <person name="Gostincar C."/>
        </authorList>
    </citation>
    <scope>NUCLEOTIDE SEQUENCE</scope>
    <source>
        <strain evidence="2">EXF-13287</strain>
    </source>
</reference>
<feature type="region of interest" description="Disordered" evidence="1">
    <location>
        <begin position="48"/>
        <end position="69"/>
    </location>
</feature>
<sequence>MLHPPLTSPKGITQHRTKEEDCRPVPRITPAPSDSYMTVQGMGMQQHSYPSHSMHFVLPPPPPPAASAGLTMDSTMEMAELPGPLRLTRDERDDDEQAMVCLLLGFAPFGDLVLVA</sequence>
<evidence type="ECO:0000256" key="1">
    <source>
        <dbReference type="SAM" id="MobiDB-lite"/>
    </source>
</evidence>
<dbReference type="AlphaFoldDB" id="A0AA38S1H7"/>
<evidence type="ECO:0000313" key="3">
    <source>
        <dbReference type="Proteomes" id="UP001174691"/>
    </source>
</evidence>
<proteinExistence type="predicted"/>
<dbReference type="Proteomes" id="UP001174691">
    <property type="component" value="Unassembled WGS sequence"/>
</dbReference>
<accession>A0AA38S1H7</accession>
<comment type="caution">
    <text evidence="2">The sequence shown here is derived from an EMBL/GenBank/DDBJ whole genome shotgun (WGS) entry which is preliminary data.</text>
</comment>
<name>A0AA38S1H7_9PEZI</name>
<feature type="region of interest" description="Disordered" evidence="1">
    <location>
        <begin position="1"/>
        <end position="33"/>
    </location>
</feature>
<evidence type="ECO:0000313" key="2">
    <source>
        <dbReference type="EMBL" id="KAJ9152213.1"/>
    </source>
</evidence>
<protein>
    <submittedName>
        <fullName evidence="2">Uncharacterized protein</fullName>
    </submittedName>
</protein>
<gene>
    <name evidence="2" type="ORF">NKR19_g4579</name>
</gene>
<organism evidence="2 3">
    <name type="scientific">Coniochaeta hoffmannii</name>
    <dbReference type="NCBI Taxonomy" id="91930"/>
    <lineage>
        <taxon>Eukaryota</taxon>
        <taxon>Fungi</taxon>
        <taxon>Dikarya</taxon>
        <taxon>Ascomycota</taxon>
        <taxon>Pezizomycotina</taxon>
        <taxon>Sordariomycetes</taxon>
        <taxon>Sordariomycetidae</taxon>
        <taxon>Coniochaetales</taxon>
        <taxon>Coniochaetaceae</taxon>
        <taxon>Coniochaeta</taxon>
    </lineage>
</organism>
<dbReference type="EMBL" id="JANBVN010000058">
    <property type="protein sequence ID" value="KAJ9152213.1"/>
    <property type="molecule type" value="Genomic_DNA"/>
</dbReference>